<sequence>MKISLKESRESYMCLRIISKSSLLKSDEQLSILLKETNELISILVKSVETAKRNLENGNN</sequence>
<organism evidence="1">
    <name type="scientific">bioreactor metagenome</name>
    <dbReference type="NCBI Taxonomy" id="1076179"/>
    <lineage>
        <taxon>unclassified sequences</taxon>
        <taxon>metagenomes</taxon>
        <taxon>ecological metagenomes</taxon>
    </lineage>
</organism>
<accession>A0A644WYH6</accession>
<comment type="caution">
    <text evidence="1">The sequence shown here is derived from an EMBL/GenBank/DDBJ whole genome shotgun (WGS) entry which is preliminary data.</text>
</comment>
<dbReference type="InterPro" id="IPR036583">
    <property type="entry name" value="23S_rRNA_IVS_sf"/>
</dbReference>
<name>A0A644WYH6_9ZZZZ</name>
<dbReference type="NCBIfam" id="TIGR02436">
    <property type="entry name" value="four helix bundle protein"/>
    <property type="match status" value="1"/>
</dbReference>
<protein>
    <recommendedName>
        <fullName evidence="2">Four helix bundle protein</fullName>
    </recommendedName>
</protein>
<reference evidence="1" key="1">
    <citation type="submission" date="2019-08" db="EMBL/GenBank/DDBJ databases">
        <authorList>
            <person name="Kucharzyk K."/>
            <person name="Murdoch R.W."/>
            <person name="Higgins S."/>
            <person name="Loffler F."/>
        </authorList>
    </citation>
    <scope>NUCLEOTIDE SEQUENCE</scope>
</reference>
<dbReference type="EMBL" id="VSSQ01001298">
    <property type="protein sequence ID" value="MPM07084.1"/>
    <property type="molecule type" value="Genomic_DNA"/>
</dbReference>
<proteinExistence type="predicted"/>
<evidence type="ECO:0008006" key="2">
    <source>
        <dbReference type="Google" id="ProtNLM"/>
    </source>
</evidence>
<dbReference type="Gene3D" id="1.20.1440.60">
    <property type="entry name" value="23S rRNA-intervening sequence"/>
    <property type="match status" value="1"/>
</dbReference>
<dbReference type="InterPro" id="IPR012657">
    <property type="entry name" value="23S_rRNA-intervening_sequence"/>
</dbReference>
<gene>
    <name evidence="1" type="ORF">SDC9_53390</name>
</gene>
<evidence type="ECO:0000313" key="1">
    <source>
        <dbReference type="EMBL" id="MPM07084.1"/>
    </source>
</evidence>
<dbReference type="AlphaFoldDB" id="A0A644WYH6"/>